<dbReference type="SUPFAM" id="SSF52317">
    <property type="entry name" value="Class I glutamine amidotransferase-like"/>
    <property type="match status" value="1"/>
</dbReference>
<evidence type="ECO:0000256" key="1">
    <source>
        <dbReference type="ARBA" id="ARBA00022598"/>
    </source>
</evidence>
<dbReference type="Gene3D" id="3.40.50.880">
    <property type="match status" value="1"/>
</dbReference>
<dbReference type="Pfam" id="PF18076">
    <property type="entry name" value="FGAR-AT_N"/>
    <property type="match status" value="1"/>
</dbReference>
<name>A0A1T4Q1C9_9PORP</name>
<dbReference type="Pfam" id="PF22689">
    <property type="entry name" value="FGAR-AT_PurM_N-like"/>
    <property type="match status" value="1"/>
</dbReference>
<keyword evidence="2" id="KW-0479">Metal-binding</keyword>
<feature type="domain" description="PurM-like C-terminal" evidence="7">
    <location>
        <begin position="380"/>
        <end position="534"/>
    </location>
</feature>
<dbReference type="InterPro" id="IPR041609">
    <property type="entry name" value="PurL_linker"/>
</dbReference>
<gene>
    <name evidence="11" type="ORF">SAMN02745171_01669</name>
</gene>
<dbReference type="GO" id="GO:0005737">
    <property type="term" value="C:cytoplasm"/>
    <property type="evidence" value="ECO:0007669"/>
    <property type="project" value="TreeGrafter"/>
</dbReference>
<evidence type="ECO:0000256" key="5">
    <source>
        <dbReference type="ARBA" id="ARBA00022840"/>
    </source>
</evidence>
<dbReference type="SUPFAM" id="SSF109736">
    <property type="entry name" value="FGAM synthase PurL, linker domain"/>
    <property type="match status" value="1"/>
</dbReference>
<evidence type="ECO:0000256" key="6">
    <source>
        <dbReference type="ARBA" id="ARBA00022842"/>
    </source>
</evidence>
<dbReference type="GO" id="GO:0046872">
    <property type="term" value="F:metal ion binding"/>
    <property type="evidence" value="ECO:0007669"/>
    <property type="project" value="UniProtKB-KW"/>
</dbReference>
<feature type="domain" description="PurM-like C-terminal" evidence="7">
    <location>
        <begin position="779"/>
        <end position="906"/>
    </location>
</feature>
<evidence type="ECO:0000259" key="9">
    <source>
        <dbReference type="Pfam" id="PF18076"/>
    </source>
</evidence>
<evidence type="ECO:0000256" key="3">
    <source>
        <dbReference type="ARBA" id="ARBA00022741"/>
    </source>
</evidence>
<dbReference type="NCBIfam" id="NF003672">
    <property type="entry name" value="PRK05297.1"/>
    <property type="match status" value="1"/>
</dbReference>
<dbReference type="EMBL" id="FUXE01000024">
    <property type="protein sequence ID" value="SJZ97583.1"/>
    <property type="molecule type" value="Genomic_DNA"/>
</dbReference>
<dbReference type="InterPro" id="IPR036676">
    <property type="entry name" value="PurM-like_C_sf"/>
</dbReference>
<dbReference type="GO" id="GO:0006164">
    <property type="term" value="P:purine nucleotide biosynthetic process"/>
    <property type="evidence" value="ECO:0007669"/>
    <property type="project" value="UniProtKB-KW"/>
</dbReference>
<dbReference type="InterPro" id="IPR029062">
    <property type="entry name" value="Class_I_gatase-like"/>
</dbReference>
<dbReference type="RefSeq" id="WP_078737546.1">
    <property type="nucleotide sequence ID" value="NZ_FUXE01000024.1"/>
</dbReference>
<dbReference type="InterPro" id="IPR036921">
    <property type="entry name" value="PurM-like_N_sf"/>
</dbReference>
<dbReference type="SMART" id="SM01211">
    <property type="entry name" value="GATase_5"/>
    <property type="match status" value="1"/>
</dbReference>
<dbReference type="Pfam" id="PF18072">
    <property type="entry name" value="FGAR-AT_linker"/>
    <property type="match status" value="1"/>
</dbReference>
<feature type="domain" description="Phosphoribosylformylglycinamidine synthase linker" evidence="8">
    <location>
        <begin position="122"/>
        <end position="171"/>
    </location>
</feature>
<dbReference type="InterPro" id="IPR055181">
    <property type="entry name" value="FGAR-AT_PurM_N-like"/>
</dbReference>
<sequence length="1229" mass="134742">MISYFLSSERSLFVVEHKTPFTDEEIKRLNWLFGLKEGTLPQPSVEGIFVGPRSEMISPWSTNAVEIAENMGLKGISRIEELKEKEATTEHDPMLEMVYTHPDANIFTHEYEVEPIHYIEDIDAYNKSEGLALSPEEVSFLQKLSERLGRKLTDSELFGFSQVNSEHCRHKIFNGTFIIDGKEQEASLFSMIKSTSEENPNGLVSAYKDNVAFVEGGRAEQFAPISADKADFYTTQPIDTVLSLKAETHNFPTTVEPFNGAATGTGGEIRDRMAGGKASIPVAGTAVYMTSYPRLKGESKTLMEARKWLYQHPQAILTKASNGASDFGNKFGQPIITGSLLTFEHQENERATRYGFDKVIMLAGGIGYARAQDAIKEEPQPDQLVVMMGGDNYRIGMGGGAVSSVNTGQYSSGIELNAVQRANPEMQKRVCNVVRALAEGEDNPIISIHDHGAGGHLNCLTELIEATGGVIDIDALPVGDKSLSAKEIIGNESQERMGMLIREKDFDRIAAIAERERAPIYKVGHTTNSKELVFKRDNGEEAIHLAVEDMLAKPPRTIMNDKSVVHHYEDAPYEATQPLQYLEGVLSLEAVACKDWLTNKVDRSVTGRIARQQCCGELQLPLSDLGAIALDYRGRKGYATSIGHAPQAGLIDSATGSVLAIAEALTNIVFAPLEKGLESVSLSANWMWPCRNEGEDARLYRAVEACAQFAIDLGINIPTGKDSLSMTQKYPDDKPVVSPGTVIISAAAPVSNVRGIITPVIKSAQESHLLYIDFSFAPLNLGGSALFQSLGKVGVQAPTIGNADYFADAFEAVQTLISKGLVLAGHDISAGGLITTLLEMCFANVSGGLTIDLTAIPEKDLTKLLYAENPGVVLQVKDFSTVAAILEEAGVGYALIGTPSATRSIEITKEGEKLSIDIDKARRTWYEPSYLLDRFQSTEKLAKERFDNFAHQPIQLRFAPSFDGKLSTLNLNPDRKERSGIVAAVVRDKGTNGEREMAYALYLAGFDVKDVHLTDLTSGRETLEDAQMLVFCGGFSNSDVLGSAKGWAAGILFNERAKAAIDAFYARPDTLSLGICNGCQLMAELGLIYEDKKPRHRMEHNRSHKYESCFVGLTIPENNTVMLSSLAGSQLGVWCAHGEGRFSMDESLDQYNVVARYTYDDYPANPNGSPEGIAAVASRDGRHLAMMPHPERSIFPWQCGFYPEMQHEVTPWIEAFRNAYDWLKEKSNK</sequence>
<dbReference type="InterPro" id="IPR036604">
    <property type="entry name" value="PurS-like_sf"/>
</dbReference>
<evidence type="ECO:0000256" key="2">
    <source>
        <dbReference type="ARBA" id="ARBA00022723"/>
    </source>
</evidence>
<dbReference type="Pfam" id="PF13507">
    <property type="entry name" value="GATase_5"/>
    <property type="match status" value="1"/>
</dbReference>
<keyword evidence="4" id="KW-0658">Purine biosynthesis</keyword>
<evidence type="ECO:0000259" key="8">
    <source>
        <dbReference type="Pfam" id="PF18072"/>
    </source>
</evidence>
<feature type="domain" description="FGAR-AT PurM N-terminal-like" evidence="10">
    <location>
        <begin position="594"/>
        <end position="748"/>
    </location>
</feature>
<dbReference type="CDD" id="cd01740">
    <property type="entry name" value="GATase1_FGAR_AT"/>
    <property type="match status" value="1"/>
</dbReference>
<keyword evidence="1" id="KW-0436">Ligase</keyword>
<keyword evidence="6" id="KW-0460">Magnesium</keyword>
<dbReference type="Pfam" id="PF02769">
    <property type="entry name" value="AIRS_C"/>
    <property type="match status" value="2"/>
</dbReference>
<dbReference type="PANTHER" id="PTHR10099:SF1">
    <property type="entry name" value="PHOSPHORIBOSYLFORMYLGLYCINAMIDINE SYNTHASE"/>
    <property type="match status" value="1"/>
</dbReference>
<organism evidence="11 12">
    <name type="scientific">Porphyromonas circumdentaria</name>
    <dbReference type="NCBI Taxonomy" id="29524"/>
    <lineage>
        <taxon>Bacteria</taxon>
        <taxon>Pseudomonadati</taxon>
        <taxon>Bacteroidota</taxon>
        <taxon>Bacteroidia</taxon>
        <taxon>Bacteroidales</taxon>
        <taxon>Porphyromonadaceae</taxon>
        <taxon>Porphyromonas</taxon>
    </lineage>
</organism>
<feature type="domain" description="Phosphoribosylformylglycinamidine synthase N-terminal" evidence="9">
    <location>
        <begin position="12"/>
        <end position="83"/>
    </location>
</feature>
<evidence type="ECO:0000313" key="11">
    <source>
        <dbReference type="EMBL" id="SJZ97583.1"/>
    </source>
</evidence>
<dbReference type="Proteomes" id="UP000190121">
    <property type="component" value="Unassembled WGS sequence"/>
</dbReference>
<dbReference type="Gene3D" id="1.10.8.750">
    <property type="entry name" value="Phosphoribosylformylglycinamidine synthase, linker domain"/>
    <property type="match status" value="1"/>
</dbReference>
<dbReference type="AlphaFoldDB" id="A0A1T4Q1C9"/>
<keyword evidence="12" id="KW-1185">Reference proteome</keyword>
<reference evidence="12" key="1">
    <citation type="submission" date="2017-02" db="EMBL/GenBank/DDBJ databases">
        <authorList>
            <person name="Varghese N."/>
            <person name="Submissions S."/>
        </authorList>
    </citation>
    <scope>NUCLEOTIDE SEQUENCE [LARGE SCALE GENOMIC DNA]</scope>
    <source>
        <strain evidence="12">ATCC 51356</strain>
    </source>
</reference>
<keyword evidence="3" id="KW-0547">Nucleotide-binding</keyword>
<dbReference type="SUPFAM" id="SSF56042">
    <property type="entry name" value="PurM C-terminal domain-like"/>
    <property type="match status" value="2"/>
</dbReference>
<dbReference type="PROSITE" id="PS51273">
    <property type="entry name" value="GATASE_TYPE_1"/>
    <property type="match status" value="1"/>
</dbReference>
<dbReference type="CDD" id="cd02204">
    <property type="entry name" value="PurL_repeat2"/>
    <property type="match status" value="1"/>
</dbReference>
<dbReference type="PANTHER" id="PTHR10099">
    <property type="entry name" value="PHOSPHORIBOSYLFORMYLGLYCINAMIDINE SYNTHASE"/>
    <property type="match status" value="1"/>
</dbReference>
<evidence type="ECO:0000313" key="12">
    <source>
        <dbReference type="Proteomes" id="UP000190121"/>
    </source>
</evidence>
<accession>A0A1T4Q1C9</accession>
<dbReference type="Gene3D" id="3.30.1330.10">
    <property type="entry name" value="PurM-like, N-terminal domain"/>
    <property type="match status" value="2"/>
</dbReference>
<dbReference type="SUPFAM" id="SSF55326">
    <property type="entry name" value="PurM N-terminal domain-like"/>
    <property type="match status" value="2"/>
</dbReference>
<protein>
    <submittedName>
        <fullName evidence="11">Phosphoribosylformylglycinamidine synthase</fullName>
    </submittedName>
</protein>
<evidence type="ECO:0000256" key="4">
    <source>
        <dbReference type="ARBA" id="ARBA00022755"/>
    </source>
</evidence>
<dbReference type="Gene3D" id="3.90.650.10">
    <property type="entry name" value="PurM-like C-terminal domain"/>
    <property type="match status" value="2"/>
</dbReference>
<dbReference type="STRING" id="29524.SAMN02745171_01669"/>
<dbReference type="GO" id="GO:0005524">
    <property type="term" value="F:ATP binding"/>
    <property type="evidence" value="ECO:0007669"/>
    <property type="project" value="UniProtKB-KW"/>
</dbReference>
<evidence type="ECO:0000259" key="7">
    <source>
        <dbReference type="Pfam" id="PF02769"/>
    </source>
</evidence>
<dbReference type="SUPFAM" id="SSF82697">
    <property type="entry name" value="PurS-like"/>
    <property type="match status" value="1"/>
</dbReference>
<evidence type="ECO:0000259" key="10">
    <source>
        <dbReference type="Pfam" id="PF22689"/>
    </source>
</evidence>
<keyword evidence="5" id="KW-0067">ATP-binding</keyword>
<proteinExistence type="predicted"/>
<dbReference type="OrthoDB" id="9804441at2"/>
<dbReference type="InterPro" id="IPR010918">
    <property type="entry name" value="PurM-like_C_dom"/>
</dbReference>
<dbReference type="InterPro" id="IPR040707">
    <property type="entry name" value="FGAR-AT_N"/>
</dbReference>
<dbReference type="FunFam" id="3.40.50.880:FF:000055">
    <property type="entry name" value="Phosphoribosylformylglycinamidine synthase"/>
    <property type="match status" value="1"/>
</dbReference>
<dbReference type="GO" id="GO:0004642">
    <property type="term" value="F:phosphoribosylformylglycinamidine synthase activity"/>
    <property type="evidence" value="ECO:0007669"/>
    <property type="project" value="TreeGrafter"/>
</dbReference>